<feature type="binding site" evidence="6">
    <location>
        <begin position="170"/>
        <end position="174"/>
    </location>
    <ligand>
        <name>AMP</name>
        <dbReference type="ChEBI" id="CHEBI:456215"/>
    </ligand>
</feature>
<feature type="domain" description="YjeF C-terminal" evidence="7">
    <location>
        <begin position="1"/>
        <end position="258"/>
    </location>
</feature>
<dbReference type="PROSITE" id="PS51383">
    <property type="entry name" value="YJEF_C_3"/>
    <property type="match status" value="1"/>
</dbReference>
<comment type="subunit">
    <text evidence="6">Homotetramer.</text>
</comment>
<keyword evidence="5 6" id="KW-0456">Lyase</keyword>
<keyword evidence="9" id="KW-1185">Reference proteome</keyword>
<feature type="binding site" evidence="6">
    <location>
        <position position="126"/>
    </location>
    <ligand>
        <name>(6S)-NADPHX</name>
        <dbReference type="ChEBI" id="CHEBI:64076"/>
    </ligand>
</feature>
<dbReference type="GO" id="GO:0052856">
    <property type="term" value="F:NAD(P)HX epimerase activity"/>
    <property type="evidence" value="ECO:0007669"/>
    <property type="project" value="TreeGrafter"/>
</dbReference>
<comment type="cofactor">
    <cofactor evidence="6">
        <name>Mg(2+)</name>
        <dbReference type="ChEBI" id="CHEBI:18420"/>
    </cofactor>
</comment>
<dbReference type="NCBIfam" id="TIGR00196">
    <property type="entry name" value="yjeF_cterm"/>
    <property type="match status" value="1"/>
</dbReference>
<dbReference type="SUPFAM" id="SSF53613">
    <property type="entry name" value="Ribokinase-like"/>
    <property type="match status" value="1"/>
</dbReference>
<evidence type="ECO:0000256" key="5">
    <source>
        <dbReference type="ARBA" id="ARBA00023239"/>
    </source>
</evidence>
<dbReference type="PROSITE" id="PS01050">
    <property type="entry name" value="YJEF_C_2"/>
    <property type="match status" value="1"/>
</dbReference>
<feature type="binding site" evidence="6">
    <location>
        <position position="202"/>
    </location>
    <ligand>
        <name>AMP</name>
        <dbReference type="ChEBI" id="CHEBI:456215"/>
    </ligand>
</feature>
<dbReference type="Gene3D" id="3.40.1190.20">
    <property type="match status" value="1"/>
</dbReference>
<dbReference type="InterPro" id="IPR000631">
    <property type="entry name" value="CARKD"/>
</dbReference>
<evidence type="ECO:0000256" key="2">
    <source>
        <dbReference type="ARBA" id="ARBA00022840"/>
    </source>
</evidence>
<dbReference type="EC" id="4.2.1.136" evidence="6"/>
<dbReference type="InterPro" id="IPR017953">
    <property type="entry name" value="Carbohydrate_kinase_pred_CS"/>
</dbReference>
<keyword evidence="1 6" id="KW-0547">Nucleotide-binding</keyword>
<keyword evidence="3 6" id="KW-0521">NADP</keyword>
<dbReference type="InterPro" id="IPR029056">
    <property type="entry name" value="Ribokinase-like"/>
</dbReference>
<proteinExistence type="inferred from homology"/>
<comment type="similarity">
    <text evidence="6">Belongs to the NnrD/CARKD family.</text>
</comment>
<dbReference type="AlphaFoldDB" id="A0A2S9XD88"/>
<dbReference type="PANTHER" id="PTHR12592">
    <property type="entry name" value="ATP-DEPENDENT (S)-NAD(P)H-HYDRATE DEHYDRATASE FAMILY MEMBER"/>
    <property type="match status" value="1"/>
</dbReference>
<name>A0A2S9XD88_9BACT</name>
<organism evidence="8 9">
    <name type="scientific">Enhygromyxa salina</name>
    <dbReference type="NCBI Taxonomy" id="215803"/>
    <lineage>
        <taxon>Bacteria</taxon>
        <taxon>Pseudomonadati</taxon>
        <taxon>Myxococcota</taxon>
        <taxon>Polyangia</taxon>
        <taxon>Nannocystales</taxon>
        <taxon>Nannocystaceae</taxon>
        <taxon>Enhygromyxa</taxon>
    </lineage>
</organism>
<evidence type="ECO:0000256" key="3">
    <source>
        <dbReference type="ARBA" id="ARBA00022857"/>
    </source>
</evidence>
<keyword evidence="2 6" id="KW-0067">ATP-binding</keyword>
<dbReference type="PANTHER" id="PTHR12592:SF0">
    <property type="entry name" value="ATP-DEPENDENT (S)-NAD(P)H-HYDRATE DEHYDRATASE"/>
    <property type="match status" value="1"/>
</dbReference>
<comment type="catalytic activity">
    <reaction evidence="6">
        <text>(6S)-NADPHX + ADP = AMP + phosphate + NADPH + H(+)</text>
        <dbReference type="Rhea" id="RHEA:32235"/>
        <dbReference type="ChEBI" id="CHEBI:15378"/>
        <dbReference type="ChEBI" id="CHEBI:43474"/>
        <dbReference type="ChEBI" id="CHEBI:57783"/>
        <dbReference type="ChEBI" id="CHEBI:64076"/>
        <dbReference type="ChEBI" id="CHEBI:456215"/>
        <dbReference type="ChEBI" id="CHEBI:456216"/>
        <dbReference type="EC" id="4.2.1.136"/>
    </reaction>
</comment>
<comment type="function">
    <text evidence="6">Catalyzes the dehydration of the S-form of NAD(P)HX at the expense of ADP, which is converted to AMP. Together with NAD(P)HX epimerase, which catalyzes the epimerization of the S- and R-forms, the enzyme allows the repair of both epimers of NAD(P)HX, a damaged form of NAD(P)H that is a result of enzymatic or heat-dependent hydration.</text>
</comment>
<comment type="caution">
    <text evidence="8">The sequence shown here is derived from an EMBL/GenBank/DDBJ whole genome shotgun (WGS) entry which is preliminary data.</text>
</comment>
<evidence type="ECO:0000256" key="4">
    <source>
        <dbReference type="ARBA" id="ARBA00023027"/>
    </source>
</evidence>
<dbReference type="GO" id="GO:0052855">
    <property type="term" value="F:ADP-dependent NAD(P)H-hydrate dehydratase activity"/>
    <property type="evidence" value="ECO:0007669"/>
    <property type="project" value="UniProtKB-UniRule"/>
</dbReference>
<dbReference type="GO" id="GO:0110051">
    <property type="term" value="P:metabolite repair"/>
    <property type="evidence" value="ECO:0007669"/>
    <property type="project" value="TreeGrafter"/>
</dbReference>
<protein>
    <recommendedName>
        <fullName evidence="6">ADP-dependent (S)-NAD(P)H-hydrate dehydratase</fullName>
        <ecNumber evidence="6">4.2.1.136</ecNumber>
    </recommendedName>
    <alternativeName>
        <fullName evidence="6">ADP-dependent NAD(P)HX dehydratase</fullName>
    </alternativeName>
</protein>
<dbReference type="Proteomes" id="UP000237968">
    <property type="component" value="Unassembled WGS sequence"/>
</dbReference>
<dbReference type="HAMAP" id="MF_01965">
    <property type="entry name" value="NADHX_dehydratase"/>
    <property type="match status" value="1"/>
</dbReference>
<gene>
    <name evidence="8" type="primary">nnr</name>
    <name evidence="6" type="synonym">nnrD</name>
    <name evidence="8" type="ORF">ENSA5_61490</name>
</gene>
<evidence type="ECO:0000259" key="7">
    <source>
        <dbReference type="PROSITE" id="PS51383"/>
    </source>
</evidence>
<feature type="binding site" evidence="6">
    <location>
        <position position="203"/>
    </location>
    <ligand>
        <name>(6S)-NADPHX</name>
        <dbReference type="ChEBI" id="CHEBI:64076"/>
    </ligand>
</feature>
<evidence type="ECO:0000256" key="1">
    <source>
        <dbReference type="ARBA" id="ARBA00022741"/>
    </source>
</evidence>
<evidence type="ECO:0000313" key="8">
    <source>
        <dbReference type="EMBL" id="PRP90829.1"/>
    </source>
</evidence>
<sequence>MSAAHKGRRGHVGVIGGSGGMPGAAILAATAAMRAGAGLATLAPGDPELRRALIELRPELMLATAEQAWKIPQAQVLVVGPGLVNADRSALAELNRDDARAMVWDASGLEHQDAGPAAGPRVLTPHPGEAARMLARLDRAGSWDSARVQSNRALAATRLAELTRAIVVLKGAGTIVAEADGARVRVAICTTGGPALATAGSGDVLAGAIAALLARGLEPWAAACAGVHVHGLAGDRSPQNGTLALDIADALALALDEASTGTAWPSGWPTQARY</sequence>
<feature type="binding site" evidence="6">
    <location>
        <position position="82"/>
    </location>
    <ligand>
        <name>(6S)-NADPHX</name>
        <dbReference type="ChEBI" id="CHEBI:64076"/>
    </ligand>
</feature>
<keyword evidence="4 6" id="KW-0520">NAD</keyword>
<accession>A0A2S9XD88</accession>
<evidence type="ECO:0000256" key="6">
    <source>
        <dbReference type="HAMAP-Rule" id="MF_01965"/>
    </source>
</evidence>
<evidence type="ECO:0000313" key="9">
    <source>
        <dbReference type="Proteomes" id="UP000237968"/>
    </source>
</evidence>
<dbReference type="Pfam" id="PF01256">
    <property type="entry name" value="Carb_kinase"/>
    <property type="match status" value="1"/>
</dbReference>
<dbReference type="EMBL" id="PVNK01000268">
    <property type="protein sequence ID" value="PRP90829.1"/>
    <property type="molecule type" value="Genomic_DNA"/>
</dbReference>
<reference evidence="8 9" key="1">
    <citation type="submission" date="2018-03" db="EMBL/GenBank/DDBJ databases">
        <title>Draft Genome Sequences of the Obligatory Marine Myxobacteria Enhygromyxa salina SWB005.</title>
        <authorList>
            <person name="Poehlein A."/>
            <person name="Moghaddam J.A."/>
            <person name="Harms H."/>
            <person name="Alanjari M."/>
            <person name="Koenig G.M."/>
            <person name="Daniel R."/>
            <person name="Schaeberle T.F."/>
        </authorList>
    </citation>
    <scope>NUCLEOTIDE SEQUENCE [LARGE SCALE GENOMIC DNA]</scope>
    <source>
        <strain evidence="8 9">SWB005</strain>
    </source>
</reference>
<dbReference type="GO" id="GO:0005524">
    <property type="term" value="F:ATP binding"/>
    <property type="evidence" value="ECO:0007669"/>
    <property type="project" value="UniProtKB-KW"/>
</dbReference>
<dbReference type="GO" id="GO:0046496">
    <property type="term" value="P:nicotinamide nucleotide metabolic process"/>
    <property type="evidence" value="ECO:0007669"/>
    <property type="project" value="UniProtKB-UniRule"/>
</dbReference>
<feature type="binding site" evidence="6">
    <location>
        <position position="24"/>
    </location>
    <ligand>
        <name>(6S)-NADPHX</name>
        <dbReference type="ChEBI" id="CHEBI:64076"/>
    </ligand>
</feature>
<comment type="catalytic activity">
    <reaction evidence="6">
        <text>(6S)-NADHX + ADP = AMP + phosphate + NADH + H(+)</text>
        <dbReference type="Rhea" id="RHEA:32223"/>
        <dbReference type="ChEBI" id="CHEBI:15378"/>
        <dbReference type="ChEBI" id="CHEBI:43474"/>
        <dbReference type="ChEBI" id="CHEBI:57945"/>
        <dbReference type="ChEBI" id="CHEBI:64074"/>
        <dbReference type="ChEBI" id="CHEBI:456215"/>
        <dbReference type="ChEBI" id="CHEBI:456216"/>
        <dbReference type="EC" id="4.2.1.136"/>
    </reaction>
</comment>
<dbReference type="CDD" id="cd01171">
    <property type="entry name" value="YXKO-related"/>
    <property type="match status" value="1"/>
</dbReference>